<organism evidence="1 2">
    <name type="scientific">Limosa lapponica baueri</name>
    <dbReference type="NCBI Taxonomy" id="1758121"/>
    <lineage>
        <taxon>Eukaryota</taxon>
        <taxon>Metazoa</taxon>
        <taxon>Chordata</taxon>
        <taxon>Craniata</taxon>
        <taxon>Vertebrata</taxon>
        <taxon>Euteleostomi</taxon>
        <taxon>Archelosauria</taxon>
        <taxon>Archosauria</taxon>
        <taxon>Dinosauria</taxon>
        <taxon>Saurischia</taxon>
        <taxon>Theropoda</taxon>
        <taxon>Coelurosauria</taxon>
        <taxon>Aves</taxon>
        <taxon>Neognathae</taxon>
        <taxon>Neoaves</taxon>
        <taxon>Charadriiformes</taxon>
        <taxon>Scolopacidae</taxon>
        <taxon>Limosa</taxon>
    </lineage>
</organism>
<accession>A0A2I0TNA2</accession>
<dbReference type="AlphaFoldDB" id="A0A2I0TNA2"/>
<dbReference type="EMBL" id="KZ508390">
    <property type="protein sequence ID" value="PKU35270.1"/>
    <property type="molecule type" value="Genomic_DNA"/>
</dbReference>
<name>A0A2I0TNA2_LIMLA</name>
<evidence type="ECO:0000313" key="1">
    <source>
        <dbReference type="EMBL" id="PKU35270.1"/>
    </source>
</evidence>
<gene>
    <name evidence="1" type="ORF">llap_14426</name>
</gene>
<evidence type="ECO:0000313" key="2">
    <source>
        <dbReference type="Proteomes" id="UP000233556"/>
    </source>
</evidence>
<reference evidence="2" key="2">
    <citation type="submission" date="2017-12" db="EMBL/GenBank/DDBJ databases">
        <title>Genome sequence of the Bar-tailed Godwit (Limosa lapponica baueri).</title>
        <authorList>
            <person name="Lima N.C.B."/>
            <person name="Parody-Merino A.M."/>
            <person name="Battley P.F."/>
            <person name="Fidler A.E."/>
            <person name="Prosdocimi F."/>
        </authorList>
    </citation>
    <scope>NUCLEOTIDE SEQUENCE [LARGE SCALE GENOMIC DNA]</scope>
</reference>
<dbReference type="Proteomes" id="UP000233556">
    <property type="component" value="Unassembled WGS sequence"/>
</dbReference>
<keyword evidence="2" id="KW-1185">Reference proteome</keyword>
<proteinExistence type="predicted"/>
<reference evidence="2" key="1">
    <citation type="submission" date="2017-11" db="EMBL/GenBank/DDBJ databases">
        <authorList>
            <person name="Lima N.C."/>
            <person name="Parody-Merino A.M."/>
            <person name="Battley P.F."/>
            <person name="Fidler A.E."/>
            <person name="Prosdocimi F."/>
        </authorList>
    </citation>
    <scope>NUCLEOTIDE SEQUENCE [LARGE SCALE GENOMIC DNA]</scope>
</reference>
<protein>
    <submittedName>
        <fullName evidence="1">Uncharacterized protein</fullName>
    </submittedName>
</protein>
<sequence length="81" mass="9630">MCLKPKSRRREAEVQLVISAGINPELVQILDSVLKISTHKLFTNKYVNPKMMFYYVRFLRSLKSRRFLREQSTVDENSFAY</sequence>